<dbReference type="PANTHER" id="PTHR44591">
    <property type="entry name" value="STRESS RESPONSE REGULATOR PROTEIN 1"/>
    <property type="match status" value="1"/>
</dbReference>
<accession>A0A7Z2VZ61</accession>
<dbReference type="InterPro" id="IPR001789">
    <property type="entry name" value="Sig_transdc_resp-reg_receiver"/>
</dbReference>
<sequence length="123" mass="13071">MDKTILIVEDQDDLRLLIRLTLRSLGRIVLASSAAQGLEMVRAEKPDLVVLDVWLGQGGSGLEVCRALRADAATRHTKVLLLSACGQQSDVEAGLQAGADRYMVKPFSPQSLAEAAGTLLDGA</sequence>
<keyword evidence="1 2" id="KW-0597">Phosphoprotein</keyword>
<dbReference type="EMBL" id="CP051685">
    <property type="protein sequence ID" value="QJE01909.1"/>
    <property type="molecule type" value="Genomic_DNA"/>
</dbReference>
<evidence type="ECO:0000313" key="4">
    <source>
        <dbReference type="EMBL" id="QJE01909.1"/>
    </source>
</evidence>
<proteinExistence type="predicted"/>
<feature type="domain" description="Response regulatory" evidence="3">
    <location>
        <begin position="4"/>
        <end position="120"/>
    </location>
</feature>
<dbReference type="AlphaFoldDB" id="A0A7Z2VZ61"/>
<organism evidence="4 5">
    <name type="scientific">Massilia forsythiae</name>
    <dbReference type="NCBI Taxonomy" id="2728020"/>
    <lineage>
        <taxon>Bacteria</taxon>
        <taxon>Pseudomonadati</taxon>
        <taxon>Pseudomonadota</taxon>
        <taxon>Betaproteobacteria</taxon>
        <taxon>Burkholderiales</taxon>
        <taxon>Oxalobacteraceae</taxon>
        <taxon>Telluria group</taxon>
        <taxon>Massilia</taxon>
    </lineage>
</organism>
<evidence type="ECO:0000313" key="5">
    <source>
        <dbReference type="Proteomes" id="UP000502415"/>
    </source>
</evidence>
<feature type="modified residue" description="4-aspartylphosphate" evidence="2">
    <location>
        <position position="52"/>
    </location>
</feature>
<dbReference type="KEGG" id="mfy:HH212_19345"/>
<dbReference type="PROSITE" id="PS50110">
    <property type="entry name" value="RESPONSE_REGULATORY"/>
    <property type="match status" value="1"/>
</dbReference>
<dbReference type="PANTHER" id="PTHR44591:SF3">
    <property type="entry name" value="RESPONSE REGULATORY DOMAIN-CONTAINING PROTEIN"/>
    <property type="match status" value="1"/>
</dbReference>
<gene>
    <name evidence="4" type="ORF">HH212_19345</name>
</gene>
<dbReference type="SMART" id="SM00448">
    <property type="entry name" value="REC"/>
    <property type="match status" value="1"/>
</dbReference>
<dbReference type="Proteomes" id="UP000502415">
    <property type="component" value="Chromosome"/>
</dbReference>
<protein>
    <submittedName>
        <fullName evidence="4">Response regulator</fullName>
    </submittedName>
</protein>
<evidence type="ECO:0000259" key="3">
    <source>
        <dbReference type="PROSITE" id="PS50110"/>
    </source>
</evidence>
<dbReference type="InterPro" id="IPR050595">
    <property type="entry name" value="Bact_response_regulator"/>
</dbReference>
<dbReference type="InterPro" id="IPR011006">
    <property type="entry name" value="CheY-like_superfamily"/>
</dbReference>
<dbReference type="Gene3D" id="3.40.50.2300">
    <property type="match status" value="1"/>
</dbReference>
<dbReference type="RefSeq" id="WP_170203996.1">
    <property type="nucleotide sequence ID" value="NZ_CP051685.1"/>
</dbReference>
<dbReference type="GO" id="GO:0000160">
    <property type="term" value="P:phosphorelay signal transduction system"/>
    <property type="evidence" value="ECO:0007669"/>
    <property type="project" value="InterPro"/>
</dbReference>
<dbReference type="Pfam" id="PF00072">
    <property type="entry name" value="Response_reg"/>
    <property type="match status" value="1"/>
</dbReference>
<name>A0A7Z2VZ61_9BURK</name>
<evidence type="ECO:0000256" key="1">
    <source>
        <dbReference type="ARBA" id="ARBA00022553"/>
    </source>
</evidence>
<keyword evidence="5" id="KW-1185">Reference proteome</keyword>
<evidence type="ECO:0000256" key="2">
    <source>
        <dbReference type="PROSITE-ProRule" id="PRU00169"/>
    </source>
</evidence>
<dbReference type="SUPFAM" id="SSF52172">
    <property type="entry name" value="CheY-like"/>
    <property type="match status" value="1"/>
</dbReference>
<reference evidence="4 5" key="1">
    <citation type="submission" date="2020-04" db="EMBL/GenBank/DDBJ databases">
        <title>Genome sequencing of novel species.</title>
        <authorList>
            <person name="Heo J."/>
            <person name="Kim S.-J."/>
            <person name="Kim J.-S."/>
            <person name="Hong S.-B."/>
            <person name="Kwon S.-W."/>
        </authorList>
    </citation>
    <scope>NUCLEOTIDE SEQUENCE [LARGE SCALE GENOMIC DNA]</scope>
    <source>
        <strain evidence="4 5">GN2-R2</strain>
    </source>
</reference>